<organism evidence="1">
    <name type="scientific">marine metagenome</name>
    <dbReference type="NCBI Taxonomy" id="408172"/>
    <lineage>
        <taxon>unclassified sequences</taxon>
        <taxon>metagenomes</taxon>
        <taxon>ecological metagenomes</taxon>
    </lineage>
</organism>
<accession>A0A382LHT2</accession>
<feature type="non-terminal residue" evidence="1">
    <location>
        <position position="35"/>
    </location>
</feature>
<protein>
    <submittedName>
        <fullName evidence="1">Uncharacterized protein</fullName>
    </submittedName>
</protein>
<name>A0A382LHT2_9ZZZZ</name>
<sequence length="35" mass="4048">MILTRAYFDLVSNLFRLRGESVTVRSRALLPILLL</sequence>
<reference evidence="1" key="1">
    <citation type="submission" date="2018-05" db="EMBL/GenBank/DDBJ databases">
        <authorList>
            <person name="Lanie J.A."/>
            <person name="Ng W.-L."/>
            <person name="Kazmierczak K.M."/>
            <person name="Andrzejewski T.M."/>
            <person name="Davidsen T.M."/>
            <person name="Wayne K.J."/>
            <person name="Tettelin H."/>
            <person name="Glass J.I."/>
            <person name="Rusch D."/>
            <person name="Podicherti R."/>
            <person name="Tsui H.-C.T."/>
            <person name="Winkler M.E."/>
        </authorList>
    </citation>
    <scope>NUCLEOTIDE SEQUENCE</scope>
</reference>
<dbReference type="EMBL" id="UINC01087224">
    <property type="protein sequence ID" value="SVC36414.1"/>
    <property type="molecule type" value="Genomic_DNA"/>
</dbReference>
<dbReference type="AlphaFoldDB" id="A0A382LHT2"/>
<proteinExistence type="predicted"/>
<evidence type="ECO:0000313" key="1">
    <source>
        <dbReference type="EMBL" id="SVC36414.1"/>
    </source>
</evidence>
<gene>
    <name evidence="1" type="ORF">METZ01_LOCUS289268</name>
</gene>